<evidence type="ECO:0000313" key="1">
    <source>
        <dbReference type="EMBL" id="GAA0217118.1"/>
    </source>
</evidence>
<gene>
    <name evidence="1" type="ORF">GCM10010492_13650</name>
</gene>
<comment type="caution">
    <text evidence="1">The sequence shown here is derived from an EMBL/GenBank/DDBJ whole genome shotgun (WGS) entry which is preliminary data.</text>
</comment>
<accession>A0ABN0TAW4</accession>
<keyword evidence="2" id="KW-1185">Reference proteome</keyword>
<dbReference type="Proteomes" id="UP001500416">
    <property type="component" value="Unassembled WGS sequence"/>
</dbReference>
<dbReference type="EMBL" id="BAAABU010000002">
    <property type="protein sequence ID" value="GAA0217118.1"/>
    <property type="molecule type" value="Genomic_DNA"/>
</dbReference>
<organism evidence="1 2">
    <name type="scientific">Saccharothrix mutabilis subsp. mutabilis</name>
    <dbReference type="NCBI Taxonomy" id="66855"/>
    <lineage>
        <taxon>Bacteria</taxon>
        <taxon>Bacillati</taxon>
        <taxon>Actinomycetota</taxon>
        <taxon>Actinomycetes</taxon>
        <taxon>Pseudonocardiales</taxon>
        <taxon>Pseudonocardiaceae</taxon>
        <taxon>Saccharothrix</taxon>
    </lineage>
</organism>
<name>A0ABN0TAW4_9PSEU</name>
<protein>
    <submittedName>
        <fullName evidence="1">Uncharacterized protein</fullName>
    </submittedName>
</protein>
<proteinExistence type="predicted"/>
<sequence length="88" mass="9336">MLRNLVTTTAKSMPILVTTYGQPHTHTNAAPPLPDHYFRRRLPQVPAAAARRGPPPLAAAERGAVVRRFRRSGQGQGAGAGGQGQGGW</sequence>
<reference evidence="1 2" key="1">
    <citation type="journal article" date="2019" name="Int. J. Syst. Evol. Microbiol.">
        <title>The Global Catalogue of Microorganisms (GCM) 10K type strain sequencing project: providing services to taxonomists for standard genome sequencing and annotation.</title>
        <authorList>
            <consortium name="The Broad Institute Genomics Platform"/>
            <consortium name="The Broad Institute Genome Sequencing Center for Infectious Disease"/>
            <person name="Wu L."/>
            <person name="Ma J."/>
        </authorList>
    </citation>
    <scope>NUCLEOTIDE SEQUENCE [LARGE SCALE GENOMIC DNA]</scope>
    <source>
        <strain evidence="1 2">JCM 3380</strain>
    </source>
</reference>
<evidence type="ECO:0000313" key="2">
    <source>
        <dbReference type="Proteomes" id="UP001500416"/>
    </source>
</evidence>